<protein>
    <submittedName>
        <fullName evidence="9">5-guanidino-2-oxopentanoate decarboxylase</fullName>
    </submittedName>
</protein>
<dbReference type="InterPro" id="IPR000399">
    <property type="entry name" value="TPP-bd_CS"/>
</dbReference>
<organism evidence="9 10">
    <name type="scientific">Pseudophaeobacter arcticus</name>
    <dbReference type="NCBI Taxonomy" id="385492"/>
    <lineage>
        <taxon>Bacteria</taxon>
        <taxon>Pseudomonadati</taxon>
        <taxon>Pseudomonadota</taxon>
        <taxon>Alphaproteobacteria</taxon>
        <taxon>Rhodobacterales</taxon>
        <taxon>Paracoccaceae</taxon>
        <taxon>Pseudophaeobacter</taxon>
    </lineage>
</organism>
<dbReference type="Gene3D" id="3.40.50.1220">
    <property type="entry name" value="TPP-binding domain"/>
    <property type="match status" value="1"/>
</dbReference>
<evidence type="ECO:0000256" key="1">
    <source>
        <dbReference type="ARBA" id="ARBA00001964"/>
    </source>
</evidence>
<dbReference type="Pfam" id="PF02775">
    <property type="entry name" value="TPP_enzyme_C"/>
    <property type="match status" value="1"/>
</dbReference>
<keyword evidence="3" id="KW-0808">Transferase</keyword>
<keyword evidence="10" id="KW-1185">Reference proteome</keyword>
<gene>
    <name evidence="9" type="ORF">NBRC116598_34300</name>
</gene>
<evidence type="ECO:0000313" key="9">
    <source>
        <dbReference type="EMBL" id="GAA6197985.1"/>
    </source>
</evidence>
<dbReference type="PANTHER" id="PTHR18968">
    <property type="entry name" value="THIAMINE PYROPHOSPHATE ENZYMES"/>
    <property type="match status" value="1"/>
</dbReference>
<dbReference type="InterPro" id="IPR045229">
    <property type="entry name" value="TPP_enz"/>
</dbReference>
<dbReference type="EMBL" id="BAABWU010000016">
    <property type="protein sequence ID" value="GAA6197985.1"/>
    <property type="molecule type" value="Genomic_DNA"/>
</dbReference>
<dbReference type="InterPro" id="IPR012001">
    <property type="entry name" value="Thiamin_PyroP_enz_TPP-bd_dom"/>
</dbReference>
<dbReference type="CDD" id="cd07035">
    <property type="entry name" value="TPP_PYR_POX_like"/>
    <property type="match status" value="1"/>
</dbReference>
<proteinExistence type="inferred from homology"/>
<dbReference type="PANTHER" id="PTHR18968:SF13">
    <property type="entry name" value="ACETOLACTATE SYNTHASE CATALYTIC SUBUNIT, MITOCHONDRIAL"/>
    <property type="match status" value="1"/>
</dbReference>
<feature type="domain" description="Thiamine pyrophosphate enzyme central" evidence="6">
    <location>
        <begin position="193"/>
        <end position="324"/>
    </location>
</feature>
<dbReference type="Pfam" id="PF02776">
    <property type="entry name" value="TPP_enzyme_N"/>
    <property type="match status" value="1"/>
</dbReference>
<feature type="domain" description="Thiamine pyrophosphate enzyme N-terminal TPP-binding" evidence="8">
    <location>
        <begin position="7"/>
        <end position="124"/>
    </location>
</feature>
<evidence type="ECO:0000256" key="5">
    <source>
        <dbReference type="RuleBase" id="RU362132"/>
    </source>
</evidence>
<dbReference type="InterPro" id="IPR029061">
    <property type="entry name" value="THDP-binding"/>
</dbReference>
<evidence type="ECO:0000313" key="10">
    <source>
        <dbReference type="Proteomes" id="UP001441944"/>
    </source>
</evidence>
<dbReference type="Pfam" id="PF00205">
    <property type="entry name" value="TPP_enzyme_M"/>
    <property type="match status" value="1"/>
</dbReference>
<evidence type="ECO:0000256" key="2">
    <source>
        <dbReference type="ARBA" id="ARBA00007812"/>
    </source>
</evidence>
<sequence length="535" mass="55345">MTDPVKTIGEALVDGLKARDVSCVFGIPGVHTVELYRGLAASGLRHVTPRHEQGAGFMADGYARVSGKPGVAFVITGPGLTNTLTPMAQARADSVPMLVVSGVNAQPSLGKGLGCLHELPDQQALAQTVALSSHHVAEAEALDPALNMAFEPFFSGRPGPTHIQIPLDIAGRAAAELSAPVSVEPAPVPDTLVQQAAQLLAQAKHPVILVGGGAKRAGEALCALAERLDAPVVQTANGRGLMFRHALGVPASPSLIAVRSLIESADVVLALGTEFGPTDYDMYATDQWPQMQQLIRVDICDQQLDRHPAVLPILAEAGSFATALQAALPAECAGSDGAERAAEARQAALQEIGADYRAQVAVLNAMRDALPGSVMVGDSTQPIYAGNLYYDHDHPGGWFNAATGYGALGYGIPAAIGAAIAAPERPVICIVGDGGAQFSLPEVMTAVDENLPITFVIWNNQGYREIATSMQDVGVAVIGCDPTPPNFAATALSFGIPHVSAAYDPAEIAAAITQNQGQGPCIVEITAPVFAPAED</sequence>
<reference evidence="9 10" key="1">
    <citation type="submission" date="2024-04" db="EMBL/GenBank/DDBJ databases">
        <title>Draft genome sequence of Pseudophaeobacter arcticus NBRC 116598.</title>
        <authorList>
            <person name="Miyakawa T."/>
            <person name="Kusuya Y."/>
            <person name="Miura T."/>
        </authorList>
    </citation>
    <scope>NUCLEOTIDE SEQUENCE [LARGE SCALE GENOMIC DNA]</scope>
    <source>
        <strain evidence="9 10">SU-CL00105</strain>
    </source>
</reference>
<dbReference type="SUPFAM" id="SSF52518">
    <property type="entry name" value="Thiamin diphosphate-binding fold (THDP-binding)"/>
    <property type="match status" value="2"/>
</dbReference>
<comment type="similarity">
    <text evidence="2 5">Belongs to the TPP enzyme family.</text>
</comment>
<dbReference type="Proteomes" id="UP001441944">
    <property type="component" value="Unassembled WGS sequence"/>
</dbReference>
<keyword evidence="4 5" id="KW-0786">Thiamine pyrophosphate</keyword>
<dbReference type="Gene3D" id="3.40.50.970">
    <property type="match status" value="2"/>
</dbReference>
<name>A0ABQ0AQ38_9RHOB</name>
<dbReference type="SUPFAM" id="SSF52467">
    <property type="entry name" value="DHS-like NAD/FAD-binding domain"/>
    <property type="match status" value="1"/>
</dbReference>
<comment type="caution">
    <text evidence="9">The sequence shown here is derived from an EMBL/GenBank/DDBJ whole genome shotgun (WGS) entry which is preliminary data.</text>
</comment>
<evidence type="ECO:0000256" key="4">
    <source>
        <dbReference type="ARBA" id="ARBA00023052"/>
    </source>
</evidence>
<dbReference type="NCBIfam" id="NF005712">
    <property type="entry name" value="PRK07524.1"/>
    <property type="match status" value="1"/>
</dbReference>
<dbReference type="PROSITE" id="PS00187">
    <property type="entry name" value="TPP_ENZYMES"/>
    <property type="match status" value="1"/>
</dbReference>
<comment type="cofactor">
    <cofactor evidence="1">
        <name>thiamine diphosphate</name>
        <dbReference type="ChEBI" id="CHEBI:58937"/>
    </cofactor>
</comment>
<dbReference type="InterPro" id="IPR011766">
    <property type="entry name" value="TPP_enzyme_TPP-bd"/>
</dbReference>
<evidence type="ECO:0000256" key="3">
    <source>
        <dbReference type="ARBA" id="ARBA00022679"/>
    </source>
</evidence>
<dbReference type="InterPro" id="IPR029035">
    <property type="entry name" value="DHS-like_NAD/FAD-binding_dom"/>
</dbReference>
<dbReference type="RefSeq" id="WP_353401794.1">
    <property type="nucleotide sequence ID" value="NZ_BAABWU010000016.1"/>
</dbReference>
<feature type="domain" description="Thiamine pyrophosphate enzyme TPP-binding" evidence="7">
    <location>
        <begin position="387"/>
        <end position="525"/>
    </location>
</feature>
<dbReference type="InterPro" id="IPR012000">
    <property type="entry name" value="Thiamin_PyroP_enz_cen_dom"/>
</dbReference>
<evidence type="ECO:0000259" key="7">
    <source>
        <dbReference type="Pfam" id="PF02775"/>
    </source>
</evidence>
<evidence type="ECO:0000259" key="8">
    <source>
        <dbReference type="Pfam" id="PF02776"/>
    </source>
</evidence>
<evidence type="ECO:0000259" key="6">
    <source>
        <dbReference type="Pfam" id="PF00205"/>
    </source>
</evidence>
<dbReference type="CDD" id="cd00568">
    <property type="entry name" value="TPP_enzymes"/>
    <property type="match status" value="1"/>
</dbReference>
<accession>A0ABQ0AQ38</accession>